<proteinExistence type="predicted"/>
<dbReference type="SUPFAM" id="SSF58113">
    <property type="entry name" value="Apolipoprotein A-I"/>
    <property type="match status" value="1"/>
</dbReference>
<sequence>MDRGLTFFTLALLLIWLVFDDLFGNKKYLSKLAGAMTPNLSLPDPVRDMVDKTVEDTKENVKKDVADTKKDTKDAINDTKKSWDDFINGGFEKEMKKDVKDFKDWMKDLPNPDKMKEKTNNDFKDIWDEINKSIEDTKKSANDMWNDVTSSVKGWFK</sequence>
<dbReference type="Gene3D" id="1.20.120.20">
    <property type="entry name" value="Apolipoprotein"/>
    <property type="match status" value="1"/>
</dbReference>
<evidence type="ECO:0000313" key="1">
    <source>
        <dbReference type="EMBL" id="PEM55834.1"/>
    </source>
</evidence>
<protein>
    <submittedName>
        <fullName evidence="1">Uncharacterized protein</fullName>
    </submittedName>
</protein>
<comment type="caution">
    <text evidence="1">The sequence shown here is derived from an EMBL/GenBank/DDBJ whole genome shotgun (WGS) entry which is preliminary data.</text>
</comment>
<name>A0A2A8BP69_9BACI</name>
<accession>A0A2A8BP69</accession>
<gene>
    <name evidence="1" type="ORF">CN611_13255</name>
</gene>
<dbReference type="AlphaFoldDB" id="A0A2A8BP69"/>
<reference evidence="1 2" key="1">
    <citation type="submission" date="2017-09" db="EMBL/GenBank/DDBJ databases">
        <title>Large-scale bioinformatics analysis of Bacillus genomes uncovers conserved roles of natural products in bacterial physiology.</title>
        <authorList>
            <consortium name="Agbiome Team Llc"/>
            <person name="Bleich R.M."/>
            <person name="Grubbs K.J."/>
            <person name="Santa Maria K.C."/>
            <person name="Allen S.E."/>
            <person name="Farag S."/>
            <person name="Shank E.A."/>
            <person name="Bowers A."/>
        </authorList>
    </citation>
    <scope>NUCLEOTIDE SEQUENCE [LARGE SCALE GENOMIC DNA]</scope>
    <source>
        <strain evidence="1 2">AFS010764</strain>
    </source>
</reference>
<dbReference type="Proteomes" id="UP000220621">
    <property type="component" value="Unassembled WGS sequence"/>
</dbReference>
<organism evidence="1 2">
    <name type="scientific">Bacillus wiedmannii</name>
    <dbReference type="NCBI Taxonomy" id="1890302"/>
    <lineage>
        <taxon>Bacteria</taxon>
        <taxon>Bacillati</taxon>
        <taxon>Bacillota</taxon>
        <taxon>Bacilli</taxon>
        <taxon>Bacillales</taxon>
        <taxon>Bacillaceae</taxon>
        <taxon>Bacillus</taxon>
        <taxon>Bacillus cereus group</taxon>
    </lineage>
</organism>
<dbReference type="EMBL" id="NUDL01000035">
    <property type="protein sequence ID" value="PEM55834.1"/>
    <property type="molecule type" value="Genomic_DNA"/>
</dbReference>
<evidence type="ECO:0000313" key="2">
    <source>
        <dbReference type="Proteomes" id="UP000220621"/>
    </source>
</evidence>